<dbReference type="EMBL" id="CAKKNE010000001">
    <property type="protein sequence ID" value="CAH0364315.1"/>
    <property type="molecule type" value="Genomic_DNA"/>
</dbReference>
<sequence length="257" mass="26752">MYKVLLVLASAAALKRPSHAALKVRGGELGLNADTAISVGTGLTALSGLYGFMDPAGNLEKYGLTKADASGVNMARWSSAWQCVLAAIFAADPEKAVGLSGYVAAANIVALEPVREVMGCPKASQYAWIAICTALGYKTLSGDVSPWALIAVYGMNGLQQHFMQDKTLEMYGCKKQSALGKSMMGVAGNSMLMSAVYLGALTQGKSQAEAFAYAWILGGGLALKWAFTEADGLNCPKSGVLGWAVVSAAVAYSCLKE</sequence>
<accession>A0A8J2WT15</accession>
<gene>
    <name evidence="2" type="ORF">PECAL_1P06710</name>
</gene>
<keyword evidence="3" id="KW-1185">Reference proteome</keyword>
<keyword evidence="1" id="KW-0732">Signal</keyword>
<evidence type="ECO:0000313" key="3">
    <source>
        <dbReference type="Proteomes" id="UP000789595"/>
    </source>
</evidence>
<comment type="caution">
    <text evidence="2">The sequence shown here is derived from an EMBL/GenBank/DDBJ whole genome shotgun (WGS) entry which is preliminary data.</text>
</comment>
<protein>
    <recommendedName>
        <fullName evidence="4">Mitochondrial pyruvate carrier</fullName>
    </recommendedName>
</protein>
<reference evidence="2" key="1">
    <citation type="submission" date="2021-11" db="EMBL/GenBank/DDBJ databases">
        <authorList>
            <consortium name="Genoscope - CEA"/>
            <person name="William W."/>
        </authorList>
    </citation>
    <scope>NUCLEOTIDE SEQUENCE</scope>
</reference>
<feature type="chain" id="PRO_5035228852" description="Mitochondrial pyruvate carrier" evidence="1">
    <location>
        <begin position="21"/>
        <end position="257"/>
    </location>
</feature>
<organism evidence="2 3">
    <name type="scientific">Pelagomonas calceolata</name>
    <dbReference type="NCBI Taxonomy" id="35677"/>
    <lineage>
        <taxon>Eukaryota</taxon>
        <taxon>Sar</taxon>
        <taxon>Stramenopiles</taxon>
        <taxon>Ochrophyta</taxon>
        <taxon>Pelagophyceae</taxon>
        <taxon>Pelagomonadales</taxon>
        <taxon>Pelagomonadaceae</taxon>
        <taxon>Pelagomonas</taxon>
    </lineage>
</organism>
<evidence type="ECO:0000313" key="2">
    <source>
        <dbReference type="EMBL" id="CAH0364315.1"/>
    </source>
</evidence>
<evidence type="ECO:0008006" key="4">
    <source>
        <dbReference type="Google" id="ProtNLM"/>
    </source>
</evidence>
<dbReference type="AlphaFoldDB" id="A0A8J2WT15"/>
<dbReference type="Proteomes" id="UP000789595">
    <property type="component" value="Unassembled WGS sequence"/>
</dbReference>
<proteinExistence type="predicted"/>
<feature type="signal peptide" evidence="1">
    <location>
        <begin position="1"/>
        <end position="20"/>
    </location>
</feature>
<evidence type="ECO:0000256" key="1">
    <source>
        <dbReference type="SAM" id="SignalP"/>
    </source>
</evidence>
<name>A0A8J2WT15_9STRA</name>